<proteinExistence type="predicted"/>
<evidence type="ECO:0000313" key="3">
    <source>
        <dbReference type="Proteomes" id="UP000233375"/>
    </source>
</evidence>
<dbReference type="Gene3D" id="3.40.50.1110">
    <property type="entry name" value="SGNH hydrolase"/>
    <property type="match status" value="1"/>
</dbReference>
<comment type="caution">
    <text evidence="2">The sequence shown here is derived from an EMBL/GenBank/DDBJ whole genome shotgun (WGS) entry which is preliminary data.</text>
</comment>
<dbReference type="Proteomes" id="UP000233375">
    <property type="component" value="Unassembled WGS sequence"/>
</dbReference>
<dbReference type="InterPro" id="IPR051532">
    <property type="entry name" value="Ester_Hydrolysis_Enzymes"/>
</dbReference>
<protein>
    <submittedName>
        <fullName evidence="2">GDSL family lipase</fullName>
    </submittedName>
</protein>
<reference evidence="2 3" key="1">
    <citation type="journal article" date="2003" name="Int. J. Syst. Evol. Microbiol.">
        <title>Bacillus nealsonii sp. nov., isolated from a spacecraft-assembly facility, whose spores are gamma-radiation resistant.</title>
        <authorList>
            <person name="Venkateswaran K."/>
            <person name="Kempf M."/>
            <person name="Chen F."/>
            <person name="Satomi M."/>
            <person name="Nicholson W."/>
            <person name="Kern R."/>
        </authorList>
    </citation>
    <scope>NUCLEOTIDE SEQUENCE [LARGE SCALE GENOMIC DNA]</scope>
    <source>
        <strain evidence="2 3">FO-92</strain>
    </source>
</reference>
<evidence type="ECO:0000313" key="2">
    <source>
        <dbReference type="EMBL" id="PKG22422.1"/>
    </source>
</evidence>
<name>A0A2N0YYU2_9BACI</name>
<sequence length="235" mass="26961">MKIVCFGDSLTRGVSYLKGRVRIIKDNYPTFLQSFFNINEEETIVVNKGVFNDNSGLLINRLEKDVILENPNYVLINIGGNDCNFKWDEVAKFPEEVHEPIVPVADYVNNIKNIINQVKKYNITPIILTLPPLDPVRYYEFIASKYGHAVSHWISRCGGIEHWHGIYNRQLHKLIEQLNVPFIDVRTNLKKSGDLTQFISDDGIHLNAAGYQEMSKIIYQNLSRVNGQQAPLLED</sequence>
<dbReference type="InterPro" id="IPR036514">
    <property type="entry name" value="SGNH_hydro_sf"/>
</dbReference>
<feature type="domain" description="SGNH hydrolase-type esterase" evidence="1">
    <location>
        <begin position="5"/>
        <end position="212"/>
    </location>
</feature>
<dbReference type="InterPro" id="IPR013830">
    <property type="entry name" value="SGNH_hydro"/>
</dbReference>
<dbReference type="GO" id="GO:0004622">
    <property type="term" value="F:phosphatidylcholine lysophospholipase activity"/>
    <property type="evidence" value="ECO:0007669"/>
    <property type="project" value="TreeGrafter"/>
</dbReference>
<evidence type="ECO:0000259" key="1">
    <source>
        <dbReference type="Pfam" id="PF13472"/>
    </source>
</evidence>
<dbReference type="OrthoDB" id="2513075at2"/>
<dbReference type="SUPFAM" id="SSF52266">
    <property type="entry name" value="SGNH hydrolase"/>
    <property type="match status" value="1"/>
</dbReference>
<keyword evidence="3" id="KW-1185">Reference proteome</keyword>
<dbReference type="RefSeq" id="WP_101178479.1">
    <property type="nucleotide sequence ID" value="NZ_PISE01000043.1"/>
</dbReference>
<gene>
    <name evidence="2" type="ORF">CWS01_17595</name>
</gene>
<organism evidence="2 3">
    <name type="scientific">Niallia nealsonii</name>
    <dbReference type="NCBI Taxonomy" id="115979"/>
    <lineage>
        <taxon>Bacteria</taxon>
        <taxon>Bacillati</taxon>
        <taxon>Bacillota</taxon>
        <taxon>Bacilli</taxon>
        <taxon>Bacillales</taxon>
        <taxon>Bacillaceae</taxon>
        <taxon>Niallia</taxon>
    </lineage>
</organism>
<dbReference type="PANTHER" id="PTHR30383:SF5">
    <property type="entry name" value="SGNH HYDROLASE-TYPE ESTERASE DOMAIN-CONTAINING PROTEIN"/>
    <property type="match status" value="1"/>
</dbReference>
<dbReference type="AlphaFoldDB" id="A0A2N0YYU2"/>
<accession>A0A2N0YYU2</accession>
<dbReference type="Pfam" id="PF13472">
    <property type="entry name" value="Lipase_GDSL_2"/>
    <property type="match status" value="1"/>
</dbReference>
<dbReference type="EMBL" id="PISE01000043">
    <property type="protein sequence ID" value="PKG22422.1"/>
    <property type="molecule type" value="Genomic_DNA"/>
</dbReference>
<dbReference type="PANTHER" id="PTHR30383">
    <property type="entry name" value="THIOESTERASE 1/PROTEASE 1/LYSOPHOSPHOLIPASE L1"/>
    <property type="match status" value="1"/>
</dbReference>